<feature type="signal peptide" evidence="10">
    <location>
        <begin position="1"/>
        <end position="23"/>
    </location>
</feature>
<dbReference type="InterPro" id="IPR050328">
    <property type="entry name" value="Dev_Immune_Receptor"/>
</dbReference>
<keyword evidence="1" id="KW-0433">Leucine-rich repeat</keyword>
<dbReference type="InterPro" id="IPR032675">
    <property type="entry name" value="LRR_dom_sf"/>
</dbReference>
<organism evidence="12">
    <name type="scientific">Octopus bimaculoides</name>
    <name type="common">California two-spotted octopus</name>
    <dbReference type="NCBI Taxonomy" id="37653"/>
    <lineage>
        <taxon>Eukaryota</taxon>
        <taxon>Metazoa</taxon>
        <taxon>Spiralia</taxon>
        <taxon>Lophotrochozoa</taxon>
        <taxon>Mollusca</taxon>
        <taxon>Cephalopoda</taxon>
        <taxon>Coleoidea</taxon>
        <taxon>Octopodiformes</taxon>
        <taxon>Octopoda</taxon>
        <taxon>Incirrata</taxon>
        <taxon>Octopodidae</taxon>
        <taxon>Octopus</taxon>
    </lineage>
</organism>
<dbReference type="SMART" id="SM00369">
    <property type="entry name" value="LRR_TYP"/>
    <property type="match status" value="3"/>
</dbReference>
<dbReference type="OrthoDB" id="6155683at2759"/>
<dbReference type="InterPro" id="IPR001611">
    <property type="entry name" value="Leu-rich_rpt"/>
</dbReference>
<dbReference type="GO" id="GO:0003964">
    <property type="term" value="F:RNA-directed DNA polymerase activity"/>
    <property type="evidence" value="ECO:0007669"/>
    <property type="project" value="UniProtKB-KW"/>
</dbReference>
<dbReference type="SUPFAM" id="SSF52058">
    <property type="entry name" value="L domain-like"/>
    <property type="match status" value="1"/>
</dbReference>
<evidence type="ECO:0000256" key="1">
    <source>
        <dbReference type="ARBA" id="ARBA00022614"/>
    </source>
</evidence>
<keyword evidence="8" id="KW-0378">Hydrolase</keyword>
<evidence type="ECO:0000256" key="7">
    <source>
        <dbReference type="ARBA" id="ARBA00022759"/>
    </source>
</evidence>
<dbReference type="PANTHER" id="PTHR24373:SF398">
    <property type="entry name" value="LEUCINE-RICH REPEAT-CONTAINING G-PROTEIN COUPLED RECEPTOR 6"/>
    <property type="match status" value="1"/>
</dbReference>
<dbReference type="STRING" id="37653.A0A0L8GYP0"/>
<dbReference type="AlphaFoldDB" id="A0A0L8GYP0"/>
<dbReference type="GO" id="GO:0016787">
    <property type="term" value="F:hydrolase activity"/>
    <property type="evidence" value="ECO:0007669"/>
    <property type="project" value="UniProtKB-KW"/>
</dbReference>
<evidence type="ECO:0000256" key="2">
    <source>
        <dbReference type="ARBA" id="ARBA00022679"/>
    </source>
</evidence>
<reference evidence="12" key="1">
    <citation type="submission" date="2015-07" db="EMBL/GenBank/DDBJ databases">
        <title>MeaNS - Measles Nucleotide Surveillance Program.</title>
        <authorList>
            <person name="Tran T."/>
            <person name="Druce J."/>
        </authorList>
    </citation>
    <scope>NUCLEOTIDE SEQUENCE</scope>
    <source>
        <strain evidence="12">UCB-OBI-ISO-001</strain>
        <tissue evidence="12">Gonad</tissue>
    </source>
</reference>
<sequence>MFYQLKLSSVLVLFMRLCLESHAASDICSICKCQYSKTDIDCSSRGLTSVPQPIPPNVESLGKQCEQFIPDQVMGNYIQCQDGNEHSRRKVGDVNREEKSQCEFDAKGVDHPVCYYSTKFGKHQRNYSTIEKEILALLLSLQHFDVYLGTTKYSIEVFTDHNPLTFLRKENKNQRLMRWGLSLQEFNLNIQHIRGKTMSLRKHYVEYLDNNNIVKLEAAAFRDLPSLITLFLNDNDIRTIEVGAIQDLSRLTTLYLHNNNIGKLVAKALHNLPSMSTLYLHNNNIEKVEVRAFGDVPNLSK</sequence>
<evidence type="ECO:0000256" key="10">
    <source>
        <dbReference type="SAM" id="SignalP"/>
    </source>
</evidence>
<keyword evidence="9" id="KW-0695">RNA-directed DNA polymerase</keyword>
<dbReference type="Gene3D" id="3.80.10.10">
    <property type="entry name" value="Ribonuclease Inhibitor"/>
    <property type="match status" value="1"/>
</dbReference>
<protein>
    <recommendedName>
        <fullName evidence="11">Reverse transcriptase RNase H-like domain-containing protein</fullName>
    </recommendedName>
</protein>
<dbReference type="InterPro" id="IPR003591">
    <property type="entry name" value="Leu-rich_rpt_typical-subtyp"/>
</dbReference>
<keyword evidence="3" id="KW-0548">Nucleotidyltransferase</keyword>
<feature type="chain" id="PRO_5005583347" description="Reverse transcriptase RNase H-like domain-containing protein" evidence="10">
    <location>
        <begin position="24"/>
        <end position="301"/>
    </location>
</feature>
<evidence type="ECO:0000313" key="12">
    <source>
        <dbReference type="EMBL" id="KOF82136.1"/>
    </source>
</evidence>
<name>A0A0L8GYP0_OCTBM</name>
<keyword evidence="6" id="KW-0677">Repeat</keyword>
<accession>A0A0L8GYP0</accession>
<keyword evidence="7" id="KW-0255">Endonuclease</keyword>
<dbReference type="InterPro" id="IPR041373">
    <property type="entry name" value="RT_RNaseH"/>
</dbReference>
<dbReference type="EMBL" id="KQ419876">
    <property type="protein sequence ID" value="KOF82136.1"/>
    <property type="molecule type" value="Genomic_DNA"/>
</dbReference>
<dbReference type="GO" id="GO:0005615">
    <property type="term" value="C:extracellular space"/>
    <property type="evidence" value="ECO:0007669"/>
    <property type="project" value="TreeGrafter"/>
</dbReference>
<dbReference type="SUPFAM" id="SSF56672">
    <property type="entry name" value="DNA/RNA polymerases"/>
    <property type="match status" value="1"/>
</dbReference>
<evidence type="ECO:0000256" key="5">
    <source>
        <dbReference type="ARBA" id="ARBA00022729"/>
    </source>
</evidence>
<dbReference type="GO" id="GO:0031012">
    <property type="term" value="C:extracellular matrix"/>
    <property type="evidence" value="ECO:0007669"/>
    <property type="project" value="TreeGrafter"/>
</dbReference>
<dbReference type="CDD" id="cd09274">
    <property type="entry name" value="RNase_HI_RT_Ty3"/>
    <property type="match status" value="1"/>
</dbReference>
<dbReference type="InterPro" id="IPR043502">
    <property type="entry name" value="DNA/RNA_pol_sf"/>
</dbReference>
<evidence type="ECO:0000259" key="11">
    <source>
        <dbReference type="Pfam" id="PF17917"/>
    </source>
</evidence>
<dbReference type="GO" id="GO:0004519">
    <property type="term" value="F:endonuclease activity"/>
    <property type="evidence" value="ECO:0007669"/>
    <property type="project" value="UniProtKB-KW"/>
</dbReference>
<evidence type="ECO:0000256" key="4">
    <source>
        <dbReference type="ARBA" id="ARBA00022722"/>
    </source>
</evidence>
<keyword evidence="5 10" id="KW-0732">Signal</keyword>
<evidence type="ECO:0000256" key="9">
    <source>
        <dbReference type="ARBA" id="ARBA00022918"/>
    </source>
</evidence>
<gene>
    <name evidence="12" type="ORF">OCBIM_22025649mg</name>
</gene>
<evidence type="ECO:0000256" key="3">
    <source>
        <dbReference type="ARBA" id="ARBA00022695"/>
    </source>
</evidence>
<dbReference type="Pfam" id="PF17917">
    <property type="entry name" value="RT_RNaseH"/>
    <property type="match status" value="1"/>
</dbReference>
<keyword evidence="4" id="KW-0540">Nuclease</keyword>
<dbReference type="PANTHER" id="PTHR24373">
    <property type="entry name" value="SLIT RELATED LEUCINE-RICH REPEAT NEURONAL PROTEIN"/>
    <property type="match status" value="1"/>
</dbReference>
<proteinExistence type="predicted"/>
<feature type="domain" description="Reverse transcriptase RNase H-like" evidence="11">
    <location>
        <begin position="105"/>
        <end position="186"/>
    </location>
</feature>
<feature type="non-terminal residue" evidence="12">
    <location>
        <position position="301"/>
    </location>
</feature>
<keyword evidence="2" id="KW-0808">Transferase</keyword>
<evidence type="ECO:0000256" key="6">
    <source>
        <dbReference type="ARBA" id="ARBA00022737"/>
    </source>
</evidence>
<dbReference type="Pfam" id="PF13855">
    <property type="entry name" value="LRR_8"/>
    <property type="match status" value="1"/>
</dbReference>
<evidence type="ECO:0000256" key="8">
    <source>
        <dbReference type="ARBA" id="ARBA00022801"/>
    </source>
</evidence>